<evidence type="ECO:0000313" key="1">
    <source>
        <dbReference type="EMBL" id="CAB4125013.1"/>
    </source>
</evidence>
<accession>A0A6J5KVV0</accession>
<reference evidence="1" key="1">
    <citation type="submission" date="2020-04" db="EMBL/GenBank/DDBJ databases">
        <authorList>
            <person name="Chiriac C."/>
            <person name="Salcher M."/>
            <person name="Ghai R."/>
            <person name="Kavagutti S V."/>
        </authorList>
    </citation>
    <scope>NUCLEOTIDE SEQUENCE</scope>
</reference>
<gene>
    <name evidence="1" type="ORF">UFOVP63_50</name>
</gene>
<proteinExistence type="predicted"/>
<name>A0A6J5KVV0_9CAUD</name>
<dbReference type="EMBL" id="LR796183">
    <property type="protein sequence ID" value="CAB4125013.1"/>
    <property type="molecule type" value="Genomic_DNA"/>
</dbReference>
<organism evidence="1">
    <name type="scientific">uncultured Caudovirales phage</name>
    <dbReference type="NCBI Taxonomy" id="2100421"/>
    <lineage>
        <taxon>Viruses</taxon>
        <taxon>Duplodnaviria</taxon>
        <taxon>Heunggongvirae</taxon>
        <taxon>Uroviricota</taxon>
        <taxon>Caudoviricetes</taxon>
        <taxon>Peduoviridae</taxon>
        <taxon>Maltschvirus</taxon>
        <taxon>Maltschvirus maltsch</taxon>
    </lineage>
</organism>
<protein>
    <submittedName>
        <fullName evidence="1">Uncharacterized protein</fullName>
    </submittedName>
</protein>
<sequence length="71" mass="8346">MSWKPEVQTDNNGQWYGNALRFGTYREALDNACDLSLRWFAVREYRATECDDPVNYRWTSHGLKAVEKEDA</sequence>